<dbReference type="Proteomes" id="UP000001542">
    <property type="component" value="Unassembled WGS sequence"/>
</dbReference>
<proteinExistence type="predicted"/>
<organism evidence="1 2">
    <name type="scientific">Trichomonas vaginalis (strain ATCC PRA-98 / G3)</name>
    <dbReference type="NCBI Taxonomy" id="412133"/>
    <lineage>
        <taxon>Eukaryota</taxon>
        <taxon>Metamonada</taxon>
        <taxon>Parabasalia</taxon>
        <taxon>Trichomonadida</taxon>
        <taxon>Trichomonadidae</taxon>
        <taxon>Trichomonas</taxon>
    </lineage>
</organism>
<dbReference type="PANTHER" id="PTHR45661:SF3">
    <property type="entry name" value="IG-LIKE DOMAIN-CONTAINING PROTEIN"/>
    <property type="match status" value="1"/>
</dbReference>
<dbReference type="SUPFAM" id="SSF52058">
    <property type="entry name" value="L domain-like"/>
    <property type="match status" value="3"/>
</dbReference>
<accession>A2EEJ5</accession>
<dbReference type="InterPro" id="IPR053139">
    <property type="entry name" value="Surface_bspA-like"/>
</dbReference>
<dbReference type="VEuPathDB" id="TrichDB:TVAGG3_1054840"/>
<evidence type="ECO:0000313" key="1">
    <source>
        <dbReference type="EMBL" id="EAY08902.1"/>
    </source>
</evidence>
<dbReference type="SMR" id="A2EEJ5"/>
<sequence length="814" mass="88893">MTLLSDSCYTGNQLKSITDRYADIIIKAEAEIICGESANVYCANGVTNILKTFSFQSGSKLREIQQFSFYNCIALLSIDLSSCSLLTTIGNQAFSGCTNVTTLKLPDSVQSIGEKCFQKLKITSVNYPPLIKIANQQSFSDITTLTTINFPSNTQLATISSNAFSGCGLTSFTIPKTVTEFNGLAFSQISTLKTIHVDPANAKYASTGTAVYSPNNMIIYYVASDSGSEFTIPDTVQYIWQAAFFSSKCTSVTIPSGVKEIKNYCFATSSIQSLVIPDSCTAIGTQAFYGCKSLSSITLSKNIKSIPDYCFFQTNLAEIRIPDSVTYIGSSALAYCANLVNVYLPINISLGGSVFGSSPKINLIFNGDSIKLNDQYILIDKDETTISQFFGTDAIIYLPSTVRSIKSQAFTGKNMIQKLICNSTSSIEEIGEYAFSGCYTLVSIPNFPNLKTIGKYAFYMTALKDRFSFGSQLTSLNESCFYGCKAITSVSFSSSSPLSIGDSCFMECSNLVSVSFPTSTTFTLGSSAFENDVSLNAVYLPLSMLLMGARCFFNTGLTSVTFENSKINSAEIPSQWFSDCSKLTAFEIPTNAARLGVECLKNTSITSITIPDSLITLSMHCFLDCQNLEEITIHDESKLSEIEYGVFAGCLRFRNISQFTSVNFLTENGILYSSDRTKLIVYPPASPNKYVAISDKVRTIKQSTFIGCVNIESIMIPDNSVTSIKNNAFEGCSNLKVFNIPKCVNSIGENAFLGCNSLSCGILYENKTKQFKLALINAGINARALEACHEITCKVRNSRSSMSFFYHVFILMYL</sequence>
<dbReference type="AlphaFoldDB" id="A2EEJ5"/>
<dbReference type="InterPro" id="IPR032675">
    <property type="entry name" value="LRR_dom_sf"/>
</dbReference>
<protein>
    <submittedName>
        <fullName evidence="1">Surface antigen BspA-like</fullName>
    </submittedName>
</protein>
<dbReference type="OrthoDB" id="6158172at2759"/>
<reference evidence="1" key="1">
    <citation type="submission" date="2006-10" db="EMBL/GenBank/DDBJ databases">
        <authorList>
            <person name="Amadeo P."/>
            <person name="Zhao Q."/>
            <person name="Wortman J."/>
            <person name="Fraser-Liggett C."/>
            <person name="Carlton J."/>
        </authorList>
    </citation>
    <scope>NUCLEOTIDE SEQUENCE</scope>
    <source>
        <strain evidence="1">G3</strain>
    </source>
</reference>
<dbReference type="EMBL" id="DS113368">
    <property type="protein sequence ID" value="EAY08902.1"/>
    <property type="molecule type" value="Genomic_DNA"/>
</dbReference>
<dbReference type="Gene3D" id="3.80.10.10">
    <property type="entry name" value="Ribonuclease Inhibitor"/>
    <property type="match status" value="5"/>
</dbReference>
<dbReference type="VEuPathDB" id="TrichDB:TVAG_464500"/>
<evidence type="ECO:0000313" key="2">
    <source>
        <dbReference type="Proteomes" id="UP000001542"/>
    </source>
</evidence>
<dbReference type="KEGG" id="tva:4766812"/>
<reference evidence="1" key="2">
    <citation type="journal article" date="2007" name="Science">
        <title>Draft genome sequence of the sexually transmitted pathogen Trichomonas vaginalis.</title>
        <authorList>
            <person name="Carlton J.M."/>
            <person name="Hirt R.P."/>
            <person name="Silva J.C."/>
            <person name="Delcher A.L."/>
            <person name="Schatz M."/>
            <person name="Zhao Q."/>
            <person name="Wortman J.R."/>
            <person name="Bidwell S.L."/>
            <person name="Alsmark U.C.M."/>
            <person name="Besteiro S."/>
            <person name="Sicheritz-Ponten T."/>
            <person name="Noel C.J."/>
            <person name="Dacks J.B."/>
            <person name="Foster P.G."/>
            <person name="Simillion C."/>
            <person name="Van de Peer Y."/>
            <person name="Miranda-Saavedra D."/>
            <person name="Barton G.J."/>
            <person name="Westrop G.D."/>
            <person name="Mueller S."/>
            <person name="Dessi D."/>
            <person name="Fiori P.L."/>
            <person name="Ren Q."/>
            <person name="Paulsen I."/>
            <person name="Zhang H."/>
            <person name="Bastida-Corcuera F.D."/>
            <person name="Simoes-Barbosa A."/>
            <person name="Brown M.T."/>
            <person name="Hayes R.D."/>
            <person name="Mukherjee M."/>
            <person name="Okumura C.Y."/>
            <person name="Schneider R."/>
            <person name="Smith A.J."/>
            <person name="Vanacova S."/>
            <person name="Villalvazo M."/>
            <person name="Haas B.J."/>
            <person name="Pertea M."/>
            <person name="Feldblyum T.V."/>
            <person name="Utterback T.R."/>
            <person name="Shu C.L."/>
            <person name="Osoegawa K."/>
            <person name="de Jong P.J."/>
            <person name="Hrdy I."/>
            <person name="Horvathova L."/>
            <person name="Zubacova Z."/>
            <person name="Dolezal P."/>
            <person name="Malik S.B."/>
            <person name="Logsdon J.M. Jr."/>
            <person name="Henze K."/>
            <person name="Gupta A."/>
            <person name="Wang C.C."/>
            <person name="Dunne R.L."/>
            <person name="Upcroft J.A."/>
            <person name="Upcroft P."/>
            <person name="White O."/>
            <person name="Salzberg S.L."/>
            <person name="Tang P."/>
            <person name="Chiu C.-H."/>
            <person name="Lee Y.-S."/>
            <person name="Embley T.M."/>
            <person name="Coombs G.H."/>
            <person name="Mottram J.C."/>
            <person name="Tachezy J."/>
            <person name="Fraser-Liggett C.M."/>
            <person name="Johnson P.J."/>
        </authorList>
    </citation>
    <scope>NUCLEOTIDE SEQUENCE [LARGE SCALE GENOMIC DNA]</scope>
    <source>
        <strain evidence="1">G3</strain>
    </source>
</reference>
<name>A2EEJ5_TRIV3</name>
<dbReference type="PANTHER" id="PTHR45661">
    <property type="entry name" value="SURFACE ANTIGEN"/>
    <property type="match status" value="1"/>
</dbReference>
<gene>
    <name evidence="1" type="ORF">TVAG_464500</name>
</gene>
<keyword evidence="2" id="KW-1185">Reference proteome</keyword>
<dbReference type="InterPro" id="IPR026906">
    <property type="entry name" value="LRR_5"/>
</dbReference>
<dbReference type="Pfam" id="PF13306">
    <property type="entry name" value="LRR_5"/>
    <property type="match status" value="4"/>
</dbReference>
<dbReference type="InParanoid" id="A2EEJ5"/>
<dbReference type="RefSeq" id="XP_001321125.1">
    <property type="nucleotide sequence ID" value="XM_001321090.1"/>
</dbReference>